<evidence type="ECO:0000256" key="3">
    <source>
        <dbReference type="HAMAP-Rule" id="MF_00528"/>
    </source>
</evidence>
<comment type="similarity">
    <text evidence="3">Belongs to the Maf family. YhdE subfamily.</text>
</comment>
<dbReference type="GO" id="GO:0009117">
    <property type="term" value="P:nucleotide metabolic process"/>
    <property type="evidence" value="ECO:0007669"/>
    <property type="project" value="UniProtKB-KW"/>
</dbReference>
<sequence>MSSLILASSSPRRKDLLEFLGIPFTVMHSQFPERDVKFEDFDDPSDYVRTIAMGKALTVASQVDDGVIVSADTMVFCDGKEYGKPTDLNDARRILKELRGKTHTVLTAVCVMDSLTKDMVTEVVESAVSFFNVSDEEIDQFVDTSEPLGKAGAYAIQGGAKKFVRSVRGSVSNVVGLPLIETAALLEQMGVVIAVNVREVEERHFTM</sequence>
<reference evidence="4 5" key="1">
    <citation type="submission" date="2018-02" db="EMBL/GenBank/DDBJ databases">
        <title>Genomic Reconstructions from Amazon Rainforest and Pasture Soil Reveal Novel Insights into the Physiology of Candidate Phyla in Tropical Sites.</title>
        <authorList>
            <person name="Kroeger M.E."/>
            <person name="Delmont T."/>
            <person name="Eren A.M."/>
            <person name="Guo J."/>
            <person name="Meyer K.M."/>
            <person name="Khan K."/>
            <person name="Rodrigues J.L.M."/>
            <person name="Bohannan B.J.M."/>
            <person name="Tringe S."/>
            <person name="Borges C.D."/>
            <person name="Tiedje J."/>
            <person name="Tsai S.M."/>
            <person name="Nusslein K."/>
        </authorList>
    </citation>
    <scope>NUCLEOTIDE SEQUENCE [LARGE SCALE GENOMIC DNA]</scope>
    <source>
        <strain evidence="4">Amazon FNV 2010 28 9</strain>
    </source>
</reference>
<comment type="subcellular location">
    <subcellularLocation>
        <location evidence="3">Cytoplasm</location>
    </subcellularLocation>
</comment>
<dbReference type="EC" id="3.6.1.9" evidence="3"/>
<dbReference type="Gene3D" id="3.90.950.10">
    <property type="match status" value="1"/>
</dbReference>
<dbReference type="SUPFAM" id="SSF52972">
    <property type="entry name" value="ITPase-like"/>
    <property type="match status" value="1"/>
</dbReference>
<dbReference type="Pfam" id="PF02545">
    <property type="entry name" value="Maf"/>
    <property type="match status" value="1"/>
</dbReference>
<evidence type="ECO:0000313" key="4">
    <source>
        <dbReference type="EMBL" id="PWU24267.1"/>
    </source>
</evidence>
<dbReference type="PANTHER" id="PTHR43213">
    <property type="entry name" value="BIFUNCTIONAL DTTP/UTP PYROPHOSPHATASE/METHYLTRANSFERASE PROTEIN-RELATED"/>
    <property type="match status" value="1"/>
</dbReference>
<evidence type="ECO:0000256" key="1">
    <source>
        <dbReference type="ARBA" id="ARBA00001968"/>
    </source>
</evidence>
<comment type="cofactor">
    <cofactor evidence="1 3">
        <name>a divalent metal cation</name>
        <dbReference type="ChEBI" id="CHEBI:60240"/>
    </cofactor>
</comment>
<comment type="caution">
    <text evidence="3">Lacks conserved residue(s) required for the propagation of feature annotation.</text>
</comment>
<dbReference type="PIRSF" id="PIRSF006305">
    <property type="entry name" value="Maf"/>
    <property type="match status" value="1"/>
</dbReference>
<feature type="site" description="Important for substrate specificity" evidence="3">
    <location>
        <position position="12"/>
    </location>
</feature>
<feature type="active site" description="Proton acceptor" evidence="3">
    <location>
        <position position="72"/>
    </location>
</feature>
<dbReference type="InterPro" id="IPR029001">
    <property type="entry name" value="ITPase-like_fam"/>
</dbReference>
<dbReference type="HAMAP" id="MF_00528">
    <property type="entry name" value="Maf"/>
    <property type="match status" value="1"/>
</dbReference>
<dbReference type="CDD" id="cd00555">
    <property type="entry name" value="Maf"/>
    <property type="match status" value="1"/>
</dbReference>
<keyword evidence="3" id="KW-0963">Cytoplasm</keyword>
<dbReference type="EMBL" id="PSRQ01000005">
    <property type="protein sequence ID" value="PWU24267.1"/>
    <property type="molecule type" value="Genomic_DNA"/>
</dbReference>
<keyword evidence="2 3" id="KW-0378">Hydrolase</keyword>
<organism evidence="4 5">
    <name type="scientific">Candidatus Cerribacteria bacterium 'Amazon FNV 2010 28 9'</name>
    <dbReference type="NCBI Taxonomy" id="2081795"/>
    <lineage>
        <taxon>Bacteria</taxon>
        <taxon>Candidatus Cerribacteria</taxon>
    </lineage>
</organism>
<evidence type="ECO:0000256" key="2">
    <source>
        <dbReference type="ARBA" id="ARBA00022801"/>
    </source>
</evidence>
<feature type="site" description="Important for substrate specificity" evidence="3">
    <location>
        <position position="157"/>
    </location>
</feature>
<gene>
    <name evidence="4" type="primary">maf</name>
    <name evidence="4" type="ORF">C5B42_00225</name>
</gene>
<comment type="catalytic activity">
    <reaction evidence="3">
        <text>dTTP + H2O = dTMP + diphosphate + H(+)</text>
        <dbReference type="Rhea" id="RHEA:28534"/>
        <dbReference type="ChEBI" id="CHEBI:15377"/>
        <dbReference type="ChEBI" id="CHEBI:15378"/>
        <dbReference type="ChEBI" id="CHEBI:33019"/>
        <dbReference type="ChEBI" id="CHEBI:37568"/>
        <dbReference type="ChEBI" id="CHEBI:63528"/>
        <dbReference type="EC" id="3.6.1.9"/>
    </reaction>
</comment>
<dbReference type="PANTHER" id="PTHR43213:SF5">
    <property type="entry name" value="BIFUNCTIONAL DTTP_UTP PYROPHOSPHATASE_METHYLTRANSFERASE PROTEIN-RELATED"/>
    <property type="match status" value="1"/>
</dbReference>
<evidence type="ECO:0000313" key="5">
    <source>
        <dbReference type="Proteomes" id="UP000246104"/>
    </source>
</evidence>
<comment type="caution">
    <text evidence="4">The sequence shown here is derived from an EMBL/GenBank/DDBJ whole genome shotgun (WGS) entry which is preliminary data.</text>
</comment>
<dbReference type="InterPro" id="IPR003697">
    <property type="entry name" value="Maf-like"/>
</dbReference>
<feature type="site" description="Important for substrate specificity" evidence="3">
    <location>
        <position position="73"/>
    </location>
</feature>
<dbReference type="NCBIfam" id="TIGR00172">
    <property type="entry name" value="maf"/>
    <property type="match status" value="1"/>
</dbReference>
<dbReference type="GO" id="GO:0036218">
    <property type="term" value="F:dTTP diphosphatase activity"/>
    <property type="evidence" value="ECO:0007669"/>
    <property type="project" value="RHEA"/>
</dbReference>
<comment type="function">
    <text evidence="3">Nucleoside triphosphate pyrophosphatase that hydrolyzes dTTP and UTP. May have a dual role in cell division arrest and in preventing the incorporation of modified nucleotides into cellular nucleic acids.</text>
</comment>
<accession>A0A317JQ85</accession>
<name>A0A317JQ85_9BACT</name>
<dbReference type="Proteomes" id="UP000246104">
    <property type="component" value="Unassembled WGS sequence"/>
</dbReference>
<dbReference type="GO" id="GO:0036221">
    <property type="term" value="F:UTP diphosphatase activity"/>
    <property type="evidence" value="ECO:0007669"/>
    <property type="project" value="RHEA"/>
</dbReference>
<comment type="catalytic activity">
    <reaction evidence="3">
        <text>UTP + H2O = UMP + diphosphate + H(+)</text>
        <dbReference type="Rhea" id="RHEA:29395"/>
        <dbReference type="ChEBI" id="CHEBI:15377"/>
        <dbReference type="ChEBI" id="CHEBI:15378"/>
        <dbReference type="ChEBI" id="CHEBI:33019"/>
        <dbReference type="ChEBI" id="CHEBI:46398"/>
        <dbReference type="ChEBI" id="CHEBI:57865"/>
        <dbReference type="EC" id="3.6.1.9"/>
    </reaction>
</comment>
<dbReference type="GO" id="GO:0005737">
    <property type="term" value="C:cytoplasm"/>
    <property type="evidence" value="ECO:0007669"/>
    <property type="project" value="UniProtKB-SubCell"/>
</dbReference>
<protein>
    <recommendedName>
        <fullName evidence="3">dTTP/UTP pyrophosphatase</fullName>
        <shortName evidence="3">dTTPase/UTPase</shortName>
        <ecNumber evidence="3">3.6.1.9</ecNumber>
    </recommendedName>
    <alternativeName>
        <fullName evidence="3">Nucleoside triphosphate pyrophosphatase</fullName>
    </alternativeName>
    <alternativeName>
        <fullName evidence="3">Nucleotide pyrophosphatase</fullName>
        <shortName evidence="3">Nucleotide PPase</shortName>
    </alternativeName>
</protein>
<keyword evidence="3" id="KW-0546">Nucleotide metabolism</keyword>
<proteinExistence type="inferred from homology"/>
<dbReference type="AlphaFoldDB" id="A0A317JQ85"/>